<name>A0ABT6MH00_9NOCA</name>
<dbReference type="Proteomes" id="UP001160334">
    <property type="component" value="Unassembled WGS sequence"/>
</dbReference>
<comment type="caution">
    <text evidence="2">The sequence shown here is derived from an EMBL/GenBank/DDBJ whole genome shotgun (WGS) entry which is preliminary data.</text>
</comment>
<organism evidence="2 3">
    <name type="scientific">Prescottella agglutinans</name>
    <dbReference type="NCBI Taxonomy" id="1644129"/>
    <lineage>
        <taxon>Bacteria</taxon>
        <taxon>Bacillati</taxon>
        <taxon>Actinomycetota</taxon>
        <taxon>Actinomycetes</taxon>
        <taxon>Mycobacteriales</taxon>
        <taxon>Nocardiaceae</taxon>
        <taxon>Prescottella</taxon>
    </lineage>
</organism>
<evidence type="ECO:0008006" key="4">
    <source>
        <dbReference type="Google" id="ProtNLM"/>
    </source>
</evidence>
<accession>A0ABT6MH00</accession>
<dbReference type="RefSeq" id="WP_280762420.1">
    <property type="nucleotide sequence ID" value="NZ_JARXVC010000013.1"/>
</dbReference>
<evidence type="ECO:0000313" key="2">
    <source>
        <dbReference type="EMBL" id="MDH6283139.1"/>
    </source>
</evidence>
<proteinExistence type="predicted"/>
<sequence length="93" mass="10373">MTANQDQPELTVRKGSKRRKDAQIGAVADPAIAYDIQGAADMLSLSYTEIKRAMDEGSLQAKTRGTKPLILRKDAEDFANNLPAWIPPQYRRQ</sequence>
<keyword evidence="3" id="KW-1185">Reference proteome</keyword>
<feature type="region of interest" description="Disordered" evidence="1">
    <location>
        <begin position="1"/>
        <end position="22"/>
    </location>
</feature>
<evidence type="ECO:0000256" key="1">
    <source>
        <dbReference type="SAM" id="MobiDB-lite"/>
    </source>
</evidence>
<protein>
    <recommendedName>
        <fullName evidence="4">DNA-binding protein</fullName>
    </recommendedName>
</protein>
<evidence type="ECO:0000313" key="3">
    <source>
        <dbReference type="Proteomes" id="UP001160334"/>
    </source>
</evidence>
<dbReference type="EMBL" id="JARXVC010000013">
    <property type="protein sequence ID" value="MDH6283139.1"/>
    <property type="molecule type" value="Genomic_DNA"/>
</dbReference>
<gene>
    <name evidence="2" type="ORF">M2280_004382</name>
</gene>
<reference evidence="2 3" key="1">
    <citation type="submission" date="2023-04" db="EMBL/GenBank/DDBJ databases">
        <title>Forest soil microbial communities from Buena Vista Peninsula, Colon Province, Panama.</title>
        <authorList>
            <person name="Bouskill N."/>
        </authorList>
    </citation>
    <scope>NUCLEOTIDE SEQUENCE [LARGE SCALE GENOMIC DNA]</scope>
    <source>
        <strain evidence="2 3">CFH S0262</strain>
    </source>
</reference>